<comment type="caution">
    <text evidence="1">The sequence shown here is derived from an EMBL/GenBank/DDBJ whole genome shotgun (WGS) entry which is preliminary data.</text>
</comment>
<dbReference type="RefSeq" id="WP_219778480.1">
    <property type="nucleotide sequence ID" value="NZ_JAHXPT010000003.1"/>
</dbReference>
<protein>
    <submittedName>
        <fullName evidence="1">Uncharacterized protein</fullName>
    </submittedName>
</protein>
<gene>
    <name evidence="1" type="ORF">KYD98_04900</name>
</gene>
<evidence type="ECO:0000313" key="1">
    <source>
        <dbReference type="EMBL" id="MBW6409421.1"/>
    </source>
</evidence>
<dbReference type="Proteomes" id="UP001519921">
    <property type="component" value="Unassembled WGS sequence"/>
</dbReference>
<reference evidence="1 2" key="1">
    <citation type="submission" date="2021-07" db="EMBL/GenBank/DDBJ databases">
        <title>Clostridium weizhouense sp. nov., an anaerobic bacterium isolated from activated sludge of Petroleum wastewater.</title>
        <authorList>
            <person name="Li Q."/>
        </authorList>
    </citation>
    <scope>NUCLEOTIDE SEQUENCE [LARGE SCALE GENOMIC DNA]</scope>
    <source>
        <strain evidence="1 2">YB-6</strain>
    </source>
</reference>
<evidence type="ECO:0000313" key="2">
    <source>
        <dbReference type="Proteomes" id="UP001519921"/>
    </source>
</evidence>
<keyword evidence="2" id="KW-1185">Reference proteome</keyword>
<accession>A0ABS7ALX9</accession>
<name>A0ABS7ALX9_9CLOT</name>
<sequence>MNNGNLNCCHRTKNQNQEAKTTSKKSAVCNDWTSGQQNYDIAEASKRHKKTATNNQW</sequence>
<proteinExistence type="predicted"/>
<dbReference type="EMBL" id="JAHXPT010000003">
    <property type="protein sequence ID" value="MBW6409421.1"/>
    <property type="molecule type" value="Genomic_DNA"/>
</dbReference>
<organism evidence="1 2">
    <name type="scientific">Clostridium weizhouense</name>
    <dbReference type="NCBI Taxonomy" id="2859781"/>
    <lineage>
        <taxon>Bacteria</taxon>
        <taxon>Bacillati</taxon>
        <taxon>Bacillota</taxon>
        <taxon>Clostridia</taxon>
        <taxon>Eubacteriales</taxon>
        <taxon>Clostridiaceae</taxon>
        <taxon>Clostridium</taxon>
    </lineage>
</organism>